<sequence>MNWKAVSWHTPTLSWPRATPARRLLMAARGPRLPGEAADAELCRLAAVHAARRAGGRLGDTLAVAEKLLADPAAHPVVLTFLENLQHLVSHDDAAFTGERGVVAGLGQRSAAAWSALHAYWRAVEVWCRRTGVPLDSAADLLAVRNDRMRTLLWTTNRTLPAGRRIGHSHAVRYERAGGPPLAGQPRAAAAGG</sequence>
<accession>A0A8J3YAQ1</accession>
<evidence type="ECO:0000313" key="2">
    <source>
        <dbReference type="Proteomes" id="UP000652013"/>
    </source>
</evidence>
<dbReference type="Proteomes" id="UP000652013">
    <property type="component" value="Unassembled WGS sequence"/>
</dbReference>
<name>A0A8J3YAQ1_9ACTN</name>
<dbReference type="EMBL" id="BOOY01000027">
    <property type="protein sequence ID" value="GIJ04447.1"/>
    <property type="molecule type" value="Genomic_DNA"/>
</dbReference>
<comment type="caution">
    <text evidence="1">The sequence shown here is derived from an EMBL/GenBank/DDBJ whole genome shotgun (WGS) entry which is preliminary data.</text>
</comment>
<reference evidence="1" key="1">
    <citation type="submission" date="2021-01" db="EMBL/GenBank/DDBJ databases">
        <title>Whole genome shotgun sequence of Spirilliplanes yamanashiensis NBRC 15828.</title>
        <authorList>
            <person name="Komaki H."/>
            <person name="Tamura T."/>
        </authorList>
    </citation>
    <scope>NUCLEOTIDE SEQUENCE</scope>
    <source>
        <strain evidence="1">NBRC 15828</strain>
    </source>
</reference>
<dbReference type="RefSeq" id="WP_203939680.1">
    <property type="nucleotide sequence ID" value="NZ_BAAAGJ010000005.1"/>
</dbReference>
<protein>
    <submittedName>
        <fullName evidence="1">Uncharacterized protein</fullName>
    </submittedName>
</protein>
<dbReference type="AlphaFoldDB" id="A0A8J3YAQ1"/>
<gene>
    <name evidence="1" type="ORF">Sya03_37990</name>
</gene>
<keyword evidence="2" id="KW-1185">Reference proteome</keyword>
<organism evidence="1 2">
    <name type="scientific">Spirilliplanes yamanashiensis</name>
    <dbReference type="NCBI Taxonomy" id="42233"/>
    <lineage>
        <taxon>Bacteria</taxon>
        <taxon>Bacillati</taxon>
        <taxon>Actinomycetota</taxon>
        <taxon>Actinomycetes</taxon>
        <taxon>Micromonosporales</taxon>
        <taxon>Micromonosporaceae</taxon>
        <taxon>Spirilliplanes</taxon>
    </lineage>
</organism>
<evidence type="ECO:0000313" key="1">
    <source>
        <dbReference type="EMBL" id="GIJ04447.1"/>
    </source>
</evidence>
<proteinExistence type="predicted"/>